<proteinExistence type="predicted"/>
<dbReference type="Proteomes" id="UP000314987">
    <property type="component" value="Unassembled WGS sequence"/>
</dbReference>
<evidence type="ECO:0000313" key="2">
    <source>
        <dbReference type="Ensembl" id="ENSVURP00010008338.1"/>
    </source>
</evidence>
<evidence type="ECO:0000313" key="3">
    <source>
        <dbReference type="Proteomes" id="UP000314987"/>
    </source>
</evidence>
<keyword evidence="3" id="KW-1185">Reference proteome</keyword>
<dbReference type="InterPro" id="IPR040554">
    <property type="entry name" value="KPWE_PEX14_dom"/>
</dbReference>
<organism evidence="2 3">
    <name type="scientific">Vombatus ursinus</name>
    <name type="common">Common wombat</name>
    <dbReference type="NCBI Taxonomy" id="29139"/>
    <lineage>
        <taxon>Eukaryota</taxon>
        <taxon>Metazoa</taxon>
        <taxon>Chordata</taxon>
        <taxon>Craniata</taxon>
        <taxon>Vertebrata</taxon>
        <taxon>Euteleostomi</taxon>
        <taxon>Mammalia</taxon>
        <taxon>Metatheria</taxon>
        <taxon>Diprotodontia</taxon>
        <taxon>Vombatidae</taxon>
        <taxon>Vombatus</taxon>
    </lineage>
</organism>
<evidence type="ECO:0000259" key="1">
    <source>
        <dbReference type="Pfam" id="PF17733"/>
    </source>
</evidence>
<dbReference type="STRING" id="29139.ENSVURP00010008338"/>
<dbReference type="InterPro" id="IPR039995">
    <property type="entry name" value="PEX39"/>
</dbReference>
<dbReference type="AlphaFoldDB" id="A0A4X2K8X0"/>
<reference evidence="2" key="3">
    <citation type="submission" date="2025-09" db="UniProtKB">
        <authorList>
            <consortium name="Ensembl"/>
        </authorList>
    </citation>
    <scope>IDENTIFICATION</scope>
</reference>
<dbReference type="OMA" id="PWETRLP"/>
<dbReference type="PANTHER" id="PTHR40657:SF1">
    <property type="entry name" value="RIKEN CDNA 2310039H08 GENE"/>
    <property type="match status" value="1"/>
</dbReference>
<name>A0A4X2K8X0_VOMUR</name>
<feature type="domain" description="Peroxisomal membrane protein PEX14-like KPWE" evidence="1">
    <location>
        <begin position="17"/>
        <end position="62"/>
    </location>
</feature>
<reference evidence="3" key="1">
    <citation type="submission" date="2018-12" db="EMBL/GenBank/DDBJ databases">
        <authorList>
            <person name="Yazar S."/>
        </authorList>
    </citation>
    <scope>NUCLEOTIDE SEQUENCE [LARGE SCALE GENOMIC DNA]</scope>
</reference>
<dbReference type="GeneTree" id="ENSGT01020000231049"/>
<protein>
    <recommendedName>
        <fullName evidence="1">Peroxisomal membrane protein PEX14-like KPWE domain-containing protein</fullName>
    </recommendedName>
</protein>
<dbReference type="Pfam" id="PF17733">
    <property type="entry name" value="KPWE_dom"/>
    <property type="match status" value="1"/>
</dbReference>
<reference evidence="2" key="2">
    <citation type="submission" date="2025-08" db="UniProtKB">
        <authorList>
            <consortium name="Ensembl"/>
        </authorList>
    </citation>
    <scope>IDENTIFICATION</scope>
</reference>
<accession>A0A4X2K8X0</accession>
<dbReference type="PANTHER" id="PTHR40657">
    <property type="entry name" value="HYPOTHETICAL PROTEIN LOC681367"/>
    <property type="match status" value="1"/>
</dbReference>
<dbReference type="Ensembl" id="ENSVURT00010009457.1">
    <property type="protein sequence ID" value="ENSVURP00010008338.1"/>
    <property type="gene ID" value="ENSVURG00010006468.1"/>
</dbReference>
<sequence>LTWPYSPEPKAPEPSRAVSFSEILRLVQQGQDIPGLEKLHITATCREPTASRIPRRPKPWETRLPASPTRIDSANIKHLPCAGRTLGFHSLVV</sequence>